<proteinExistence type="inferred from homology"/>
<dbReference type="NCBIfam" id="TIGR03022">
    <property type="entry name" value="WbaP_sugtrans"/>
    <property type="match status" value="1"/>
</dbReference>
<name>A0A318SED3_9DEIO</name>
<dbReference type="GO" id="GO:0005886">
    <property type="term" value="C:plasma membrane"/>
    <property type="evidence" value="ECO:0007669"/>
    <property type="project" value="InterPro"/>
</dbReference>
<dbReference type="Proteomes" id="UP000248326">
    <property type="component" value="Unassembled WGS sequence"/>
</dbReference>
<dbReference type="Pfam" id="PF13727">
    <property type="entry name" value="CoA_binding_3"/>
    <property type="match status" value="1"/>
</dbReference>
<feature type="transmembrane region" description="Helical" evidence="7">
    <location>
        <begin position="100"/>
        <end position="118"/>
    </location>
</feature>
<comment type="similarity">
    <text evidence="2">Belongs to the bacterial sugar transferase family.</text>
</comment>
<evidence type="ECO:0000256" key="1">
    <source>
        <dbReference type="ARBA" id="ARBA00004141"/>
    </source>
</evidence>
<accession>A0A318SED3</accession>
<dbReference type="SUPFAM" id="SSF51735">
    <property type="entry name" value="NAD(P)-binding Rossmann-fold domains"/>
    <property type="match status" value="1"/>
</dbReference>
<dbReference type="InterPro" id="IPR036291">
    <property type="entry name" value="NAD(P)-bd_dom_sf"/>
</dbReference>
<dbReference type="AlphaFoldDB" id="A0A318SED3"/>
<evidence type="ECO:0000313" key="9">
    <source>
        <dbReference type="EMBL" id="PYE55898.1"/>
    </source>
</evidence>
<evidence type="ECO:0000256" key="2">
    <source>
        <dbReference type="ARBA" id="ARBA00006464"/>
    </source>
</evidence>
<dbReference type="PANTHER" id="PTHR30576">
    <property type="entry name" value="COLANIC BIOSYNTHESIS UDP-GLUCOSE LIPID CARRIER TRANSFERASE"/>
    <property type="match status" value="1"/>
</dbReference>
<protein>
    <submittedName>
        <fullName evidence="9">Undecaprenyl-phosphate galactose phosphotransferase WbaP/exopolysaccharide biosynthesis polyprenyl glycosylphosphotransferase</fullName>
    </submittedName>
</protein>
<feature type="transmembrane region" description="Helical" evidence="7">
    <location>
        <begin position="124"/>
        <end position="142"/>
    </location>
</feature>
<dbReference type="InterPro" id="IPR017472">
    <property type="entry name" value="Undecaprenyl-P_galact_Ptfrase"/>
</dbReference>
<dbReference type="Pfam" id="PF02397">
    <property type="entry name" value="Bac_transf"/>
    <property type="match status" value="1"/>
</dbReference>
<gene>
    <name evidence="9" type="ORF">DES52_102264</name>
</gene>
<dbReference type="GO" id="GO:0000271">
    <property type="term" value="P:polysaccharide biosynthetic process"/>
    <property type="evidence" value="ECO:0007669"/>
    <property type="project" value="InterPro"/>
</dbReference>
<dbReference type="EMBL" id="QJSX01000002">
    <property type="protein sequence ID" value="PYE55898.1"/>
    <property type="molecule type" value="Genomic_DNA"/>
</dbReference>
<dbReference type="PANTHER" id="PTHR30576:SF10">
    <property type="entry name" value="SLL5057 PROTEIN"/>
    <property type="match status" value="1"/>
</dbReference>
<evidence type="ECO:0000256" key="4">
    <source>
        <dbReference type="ARBA" id="ARBA00022692"/>
    </source>
</evidence>
<keyword evidence="10" id="KW-1185">Reference proteome</keyword>
<evidence type="ECO:0000256" key="5">
    <source>
        <dbReference type="ARBA" id="ARBA00022989"/>
    </source>
</evidence>
<feature type="transmembrane region" description="Helical" evidence="7">
    <location>
        <begin position="62"/>
        <end position="79"/>
    </location>
</feature>
<keyword evidence="6 7" id="KW-0472">Membrane</keyword>
<keyword evidence="4 7" id="KW-0812">Transmembrane</keyword>
<dbReference type="Gene3D" id="3.40.50.720">
    <property type="entry name" value="NAD(P)-binding Rossmann-like Domain"/>
    <property type="match status" value="1"/>
</dbReference>
<evidence type="ECO:0000256" key="3">
    <source>
        <dbReference type="ARBA" id="ARBA00022679"/>
    </source>
</evidence>
<evidence type="ECO:0000313" key="10">
    <source>
        <dbReference type="Proteomes" id="UP000248326"/>
    </source>
</evidence>
<evidence type="ECO:0000256" key="7">
    <source>
        <dbReference type="SAM" id="Phobius"/>
    </source>
</evidence>
<organism evidence="9 10">
    <name type="scientific">Deinococcus yavapaiensis KR-236</name>
    <dbReference type="NCBI Taxonomy" id="694435"/>
    <lineage>
        <taxon>Bacteria</taxon>
        <taxon>Thermotogati</taxon>
        <taxon>Deinococcota</taxon>
        <taxon>Deinococci</taxon>
        <taxon>Deinococcales</taxon>
        <taxon>Deinococcaceae</taxon>
        <taxon>Deinococcus</taxon>
    </lineage>
</organism>
<keyword evidence="5 7" id="KW-1133">Transmembrane helix</keyword>
<dbReference type="RefSeq" id="WP_245900669.1">
    <property type="nucleotide sequence ID" value="NZ_QJSX01000002.1"/>
</dbReference>
<dbReference type="NCBIfam" id="TIGR03025">
    <property type="entry name" value="EPS_sugtrans"/>
    <property type="match status" value="1"/>
</dbReference>
<dbReference type="InterPro" id="IPR003362">
    <property type="entry name" value="Bact_transf"/>
</dbReference>
<feature type="transmembrane region" description="Helical" evidence="7">
    <location>
        <begin position="32"/>
        <end position="56"/>
    </location>
</feature>
<feature type="transmembrane region" description="Helical" evidence="7">
    <location>
        <begin position="290"/>
        <end position="313"/>
    </location>
</feature>
<dbReference type="GO" id="GO:0016780">
    <property type="term" value="F:phosphotransferase activity, for other substituted phosphate groups"/>
    <property type="evidence" value="ECO:0007669"/>
    <property type="project" value="TreeGrafter"/>
</dbReference>
<comment type="subcellular location">
    <subcellularLocation>
        <location evidence="1">Membrane</location>
        <topology evidence="1">Multi-pass membrane protein</topology>
    </subcellularLocation>
</comment>
<dbReference type="InterPro" id="IPR017475">
    <property type="entry name" value="EPS_sugar_tfrase"/>
</dbReference>
<sequence>MRNTLPSASSAYPAGSERKVGLSALHTATQGAVFAVIDFLVAWGCWEATLAILHAVGSTPPSRAYVLVWIALWLALRAYQGSYPGLGRSPQTELRLHTVSTFYTILAQLAVTFAVHALDKSRLGIGLLWLLILLFGLPARALTRSFLIRFGWFGRPVSIIGAGKTGAATVRHLLAQPQYGLNPTAVYDDNEDLVGAALHGVPIVGTIQDAVERPQAVHAIISIPGARADVQRVLVNSIYEQYPVTWVTPDLPGVPNQALLPHSIGVNAALEIRNNLRSVRSRFIKRTIDLFAAFVGGVLISPILLLIALAITLDSPGPIVYRARRLGRGGREFACLKFRTMHRDADAKLQALLRVHPELREEFEATHKLRVDPRVTRVGTWLRRTSLDELPQLLNVLRGEMSLVGPRPIVEAETSKYGSIFGEYCRVMPGMTGYWQVNGRSDTTYEERVAMDNFYITNWSPWLDLVILMQTVHVVFKGRGAY</sequence>
<reference evidence="9 10" key="1">
    <citation type="submission" date="2018-06" db="EMBL/GenBank/DDBJ databases">
        <title>Genomic Encyclopedia of Type Strains, Phase IV (KMG-IV): sequencing the most valuable type-strain genomes for metagenomic binning, comparative biology and taxonomic classification.</title>
        <authorList>
            <person name="Goeker M."/>
        </authorList>
    </citation>
    <scope>NUCLEOTIDE SEQUENCE [LARGE SCALE GENOMIC DNA]</scope>
    <source>
        <strain evidence="9 10">DSM 18048</strain>
    </source>
</reference>
<evidence type="ECO:0000259" key="8">
    <source>
        <dbReference type="Pfam" id="PF02397"/>
    </source>
</evidence>
<feature type="domain" description="Bacterial sugar transferase" evidence="8">
    <location>
        <begin position="285"/>
        <end position="477"/>
    </location>
</feature>
<evidence type="ECO:0000256" key="6">
    <source>
        <dbReference type="ARBA" id="ARBA00023136"/>
    </source>
</evidence>
<comment type="caution">
    <text evidence="9">The sequence shown here is derived from an EMBL/GenBank/DDBJ whole genome shotgun (WGS) entry which is preliminary data.</text>
</comment>
<keyword evidence="3 9" id="KW-0808">Transferase</keyword>